<dbReference type="Proteomes" id="UP001445732">
    <property type="component" value="Unassembled WGS sequence"/>
</dbReference>
<dbReference type="Gene3D" id="3.40.50.1390">
    <property type="entry name" value="Resolvase, N-terminal catalytic domain"/>
    <property type="match status" value="2"/>
</dbReference>
<dbReference type="InterPro" id="IPR036162">
    <property type="entry name" value="Resolvase-like_N_sf"/>
</dbReference>
<dbReference type="RefSeq" id="WP_349683518.1">
    <property type="nucleotide sequence ID" value="NZ_JBEGDD010000002.1"/>
</dbReference>
<organism evidence="4 5">
    <name type="scientific">Brevundimonas aurifodinae</name>
    <dbReference type="NCBI Taxonomy" id="1508312"/>
    <lineage>
        <taxon>Bacteria</taxon>
        <taxon>Pseudomonadati</taxon>
        <taxon>Pseudomonadota</taxon>
        <taxon>Alphaproteobacteria</taxon>
        <taxon>Caulobacterales</taxon>
        <taxon>Caulobacteraceae</taxon>
        <taxon>Brevundimonas</taxon>
    </lineage>
</organism>
<dbReference type="SMART" id="SM00857">
    <property type="entry name" value="Resolvase"/>
    <property type="match status" value="2"/>
</dbReference>
<dbReference type="InterPro" id="IPR006119">
    <property type="entry name" value="Resolv_N"/>
</dbReference>
<feature type="domain" description="Resolvase/invertase-type recombinase catalytic" evidence="2">
    <location>
        <begin position="1"/>
        <end position="148"/>
    </location>
</feature>
<dbReference type="Pfam" id="PF07508">
    <property type="entry name" value="Recombinase"/>
    <property type="match status" value="2"/>
</dbReference>
<keyword evidence="5" id="KW-1185">Reference proteome</keyword>
<gene>
    <name evidence="4" type="ORF">ABN401_03890</name>
</gene>
<dbReference type="Pfam" id="PF00239">
    <property type="entry name" value="Resolvase"/>
    <property type="match status" value="2"/>
</dbReference>
<dbReference type="PANTHER" id="PTHR30461:SF23">
    <property type="entry name" value="DNA RECOMBINASE-RELATED"/>
    <property type="match status" value="1"/>
</dbReference>
<dbReference type="Gene3D" id="3.90.1750.20">
    <property type="entry name" value="Putative Large Serine Recombinase, Chain B, Domain 2"/>
    <property type="match status" value="2"/>
</dbReference>
<evidence type="ECO:0000313" key="5">
    <source>
        <dbReference type="Proteomes" id="UP001445732"/>
    </source>
</evidence>
<comment type="caution">
    <text evidence="4">The sequence shown here is derived from an EMBL/GenBank/DDBJ whole genome shotgun (WGS) entry which is preliminary data.</text>
</comment>
<evidence type="ECO:0000259" key="2">
    <source>
        <dbReference type="PROSITE" id="PS51736"/>
    </source>
</evidence>
<evidence type="ECO:0000313" key="4">
    <source>
        <dbReference type="EMBL" id="MEQ7154349.1"/>
    </source>
</evidence>
<sequence>MQYLRMSDSQQHYSLARQTEINAAFATRQGYAIIRTYTDEAVSGVSIRSRHGMMALINDVLASPDFEAIIVADVTRWGRFQDSDEASHYEFICREAGVDVIYSSELFANDGSPAASVLKGVRRAMAAEFSRSLSTRTKAGNRQALLFGGCLGGKAPYGFAKIAVDPAAARAELQAGAVDPARLRRPLRYEWSNAEEVSVVRRIFRQFVREGRSALEIARGLDRNGVKHREATWTSARVGAVLDNTLTAGILTFAKSVNHLGDRIKLPATQWSRVRHLRPMVSLKVFQDAATRRAARVRQNHTDTELINALRCLGDAHGVLSHSLVARRGLVAPSVYTRRFGSLRRAFDLAGETRSTGRRTWRKEDLTWAKVRPALERRLAEEGHLSIRVIDGCDDLPNSNTLRRRFGPLEALYPAVGEMRTRTERLQHAQARRARRVPDAVGVGAPRAANRWVSVKPVTAHPAQQAGPLLIVDCGPAQALSRPAPPPVPIASVPRVLRPAAQYIRMSTRQQKTSIGLQMQAIADYCASHGYEIVRTYIDAGRSGLSTRGRTGLMALLADVVDDPEYSSVIVFDVSRWGRYQDPDEAAHYEFLCRSSGVAVRYCSEPATSKPTADSAIVTSVQRLLAAEFSRQRSADVRSGQKLRRDSGLWPGGNVPFGFSRASSPPGDDEPRVLAREERKPKGATSVRVVWGPPEEVAAVRRVFELFVDEVQSAVAAAATLNGEDRPTRWGQSWTARRVRSILRNELVIGVLALGRREILLGETSPIRPRDAWSRRTVLPPMIDPGVFSEAQARLDGDGPRRVTDALLLAELRRLLAQHTRLDRSLVESFGRFAVRRYVVRFGSLQAAIRQVGFVRIDRDRQNSEPLDNETVKIRLRRILKETGHLSVALINRRGDIPCAATLRKQFGSMDALYEQIGYPTDRAEQMRRAWASRRARAAGGDGA</sequence>
<proteinExistence type="predicted"/>
<feature type="compositionally biased region" description="Basic and acidic residues" evidence="1">
    <location>
        <begin position="669"/>
        <end position="680"/>
    </location>
</feature>
<feature type="region of interest" description="Disordered" evidence="1">
    <location>
        <begin position="636"/>
        <end position="680"/>
    </location>
</feature>
<dbReference type="PANTHER" id="PTHR30461">
    <property type="entry name" value="DNA-INVERTASE FROM LAMBDOID PROPHAGE"/>
    <property type="match status" value="1"/>
</dbReference>
<dbReference type="SUPFAM" id="SSF53041">
    <property type="entry name" value="Resolvase-like"/>
    <property type="match status" value="2"/>
</dbReference>
<dbReference type="InterPro" id="IPR050639">
    <property type="entry name" value="SSR_resolvase"/>
</dbReference>
<reference evidence="4 5" key="1">
    <citation type="submission" date="2024-06" db="EMBL/GenBank/DDBJ databases">
        <title>Brevundimonas sp. C11.</title>
        <authorList>
            <person name="Maltman C."/>
        </authorList>
    </citation>
    <scope>NUCLEOTIDE SEQUENCE [LARGE SCALE GENOMIC DNA]</scope>
    <source>
        <strain evidence="4 5">C11</strain>
    </source>
</reference>
<dbReference type="PROSITE" id="PS51736">
    <property type="entry name" value="RECOMBINASES_3"/>
    <property type="match status" value="1"/>
</dbReference>
<dbReference type="InterPro" id="IPR038109">
    <property type="entry name" value="DNA_bind_recomb_sf"/>
</dbReference>
<accession>A0ABV1NMH3</accession>
<dbReference type="InterPro" id="IPR011109">
    <property type="entry name" value="DNA_bind_recombinase_dom"/>
</dbReference>
<dbReference type="EMBL" id="JBEGDD010000002">
    <property type="protein sequence ID" value="MEQ7154349.1"/>
    <property type="molecule type" value="Genomic_DNA"/>
</dbReference>
<evidence type="ECO:0000259" key="3">
    <source>
        <dbReference type="PROSITE" id="PS51737"/>
    </source>
</evidence>
<name>A0ABV1NMH3_9CAUL</name>
<dbReference type="CDD" id="cd00338">
    <property type="entry name" value="Ser_Recombinase"/>
    <property type="match status" value="2"/>
</dbReference>
<dbReference type="PROSITE" id="PS51737">
    <property type="entry name" value="RECOMBINASE_DNA_BIND"/>
    <property type="match status" value="1"/>
</dbReference>
<protein>
    <submittedName>
        <fullName evidence="4">Recombinase family protein</fullName>
    </submittedName>
</protein>
<evidence type="ECO:0000256" key="1">
    <source>
        <dbReference type="SAM" id="MobiDB-lite"/>
    </source>
</evidence>
<feature type="domain" description="Recombinase" evidence="3">
    <location>
        <begin position="681"/>
        <end position="801"/>
    </location>
</feature>